<dbReference type="AlphaFoldDB" id="A0A7S8E950"/>
<protein>
    <submittedName>
        <fullName evidence="2">Alpha-glucosidase C-terminal domain-containing protein</fullName>
    </submittedName>
</protein>
<dbReference type="GO" id="GO:0005975">
    <property type="term" value="P:carbohydrate metabolic process"/>
    <property type="evidence" value="ECO:0007669"/>
    <property type="project" value="InterPro"/>
</dbReference>
<dbReference type="InterPro" id="IPR013780">
    <property type="entry name" value="Glyco_hydro_b"/>
</dbReference>
<dbReference type="InterPro" id="IPR032091">
    <property type="entry name" value="Malt_amylase-like_C"/>
</dbReference>
<name>A0A7S8E950_9CHLR</name>
<dbReference type="SMART" id="SM00642">
    <property type="entry name" value="Aamy"/>
    <property type="match status" value="1"/>
</dbReference>
<dbReference type="InterPro" id="IPR017853">
    <property type="entry name" value="GH"/>
</dbReference>
<gene>
    <name evidence="2" type="ORF">G4Y79_23860</name>
</gene>
<dbReference type="SUPFAM" id="SSF51445">
    <property type="entry name" value="(Trans)glycosidases"/>
    <property type="match status" value="1"/>
</dbReference>
<dbReference type="Pfam" id="PF00128">
    <property type="entry name" value="Alpha-amylase"/>
    <property type="match status" value="1"/>
</dbReference>
<evidence type="ECO:0000259" key="1">
    <source>
        <dbReference type="SMART" id="SM00642"/>
    </source>
</evidence>
<organism evidence="2 3">
    <name type="scientific">Phototrophicus methaneseepsis</name>
    <dbReference type="NCBI Taxonomy" id="2710758"/>
    <lineage>
        <taxon>Bacteria</taxon>
        <taxon>Bacillati</taxon>
        <taxon>Chloroflexota</taxon>
        <taxon>Candidatus Thermofontia</taxon>
        <taxon>Phototrophicales</taxon>
        <taxon>Phototrophicaceae</taxon>
        <taxon>Phototrophicus</taxon>
    </lineage>
</organism>
<reference evidence="2 3" key="1">
    <citation type="submission" date="2020-02" db="EMBL/GenBank/DDBJ databases">
        <authorList>
            <person name="Zheng R.K."/>
            <person name="Sun C.M."/>
        </authorList>
    </citation>
    <scope>NUCLEOTIDE SEQUENCE [LARGE SCALE GENOMIC DNA]</scope>
    <source>
        <strain evidence="3">rifampicinis</strain>
    </source>
</reference>
<sequence>MPDLSVYQPSPYVKIKHPEWTKNATIYQINTRQFTPEGTFKAAEAHLPRLKALGADILWLMPVHEIGEKNRKGTLGSPYSVKDYYSVNAEFGTLEDLKHFIKAAHEQGLYVILDWVANHTAWDNNLVEEHPDWYVRGWHGDFSPTPWWDWQDIIDLNYDLPEVRQYMTEAMKYWVAEVDVDGYRCDVAGFVPTDFWNQVRKELDAIKPVFMLAEWESRDLHAQAFDMTYAWSWNEAVHHIAMGKADVNSLYVYYSWNEKAYPQDIMRMTFVSNHDHNAWEGTQYERFGDCLEAAIVLSVVSEGMPLLYNGDEAGNPRRLAFFEKDPIEWREDKIGDLYADLFKLKKANTALWNAAWGARMVQVANSAPLKVLSFVRQNEQDKVFAVFNFSDQEEVVTLLGRLYYGSYTEYFTDEPVELGEAAKLTLPPWGYKVFVK</sequence>
<dbReference type="PANTHER" id="PTHR47786">
    <property type="entry name" value="ALPHA-1,4-GLUCAN:MALTOSE-1-PHOSPHATE MALTOSYLTRANSFERASE"/>
    <property type="match status" value="1"/>
</dbReference>
<dbReference type="CDD" id="cd11313">
    <property type="entry name" value="AmyAc_arch_bac_AmyA"/>
    <property type="match status" value="1"/>
</dbReference>
<dbReference type="Gene3D" id="2.60.40.1180">
    <property type="entry name" value="Golgi alpha-mannosidase II"/>
    <property type="match status" value="1"/>
</dbReference>
<dbReference type="KEGG" id="pmet:G4Y79_23860"/>
<proteinExistence type="predicted"/>
<evidence type="ECO:0000313" key="3">
    <source>
        <dbReference type="Proteomes" id="UP000594468"/>
    </source>
</evidence>
<keyword evidence="3" id="KW-1185">Reference proteome</keyword>
<dbReference type="Proteomes" id="UP000594468">
    <property type="component" value="Chromosome"/>
</dbReference>
<dbReference type="EMBL" id="CP062983">
    <property type="protein sequence ID" value="QPC82683.1"/>
    <property type="molecule type" value="Genomic_DNA"/>
</dbReference>
<dbReference type="PANTHER" id="PTHR47786:SF2">
    <property type="entry name" value="GLYCOSYL HYDROLASE FAMILY 13 CATALYTIC DOMAIN-CONTAINING PROTEIN"/>
    <property type="match status" value="1"/>
</dbReference>
<evidence type="ECO:0000313" key="2">
    <source>
        <dbReference type="EMBL" id="QPC82683.1"/>
    </source>
</evidence>
<dbReference type="Gene3D" id="3.20.20.80">
    <property type="entry name" value="Glycosidases"/>
    <property type="match status" value="1"/>
</dbReference>
<dbReference type="SUPFAM" id="SSF51011">
    <property type="entry name" value="Glycosyl hydrolase domain"/>
    <property type="match status" value="1"/>
</dbReference>
<dbReference type="InterPro" id="IPR006047">
    <property type="entry name" value="GH13_cat_dom"/>
</dbReference>
<accession>A0A7S8E950</accession>
<dbReference type="RefSeq" id="WP_195170752.1">
    <property type="nucleotide sequence ID" value="NZ_CP062983.1"/>
</dbReference>
<dbReference type="Pfam" id="PF16657">
    <property type="entry name" value="Malt_amylase_C"/>
    <property type="match status" value="1"/>
</dbReference>
<feature type="domain" description="Glycosyl hydrolase family 13 catalytic" evidence="1">
    <location>
        <begin position="28"/>
        <end position="330"/>
    </location>
</feature>